<dbReference type="Gene3D" id="1.25.40.10">
    <property type="entry name" value="Tetratricopeptide repeat domain"/>
    <property type="match status" value="1"/>
</dbReference>
<evidence type="ECO:0000256" key="6">
    <source>
        <dbReference type="SAM" id="Phobius"/>
    </source>
</evidence>
<evidence type="ECO:0000256" key="3">
    <source>
        <dbReference type="ARBA" id="ARBA00022989"/>
    </source>
</evidence>
<keyword evidence="4 6" id="KW-0472">Membrane</keyword>
<sequence>MMLPVIILQFKLCRGSLLLQLFYGVILLTAIGFLLLSMARAAIIGGVVGIIFLLAGKINVFFRSWIIAGLLLLMSYAAWLILFTKSASLTGRITIYQVCVEIWKDNWLIGIGPNRFVAIYNHYQAEFLQTANLPIERELLATNMLEAFNLPLQILVEYGLVGASLLSLIVVHWWRFIRIQEPAFSASFVVVLTASLFSNPFHVTPVSFLLLVLLAAASKPDEVIKRCAVSFGKTVSILQLILVFPYISGQILGEWYWKRASVQALYEGFSIAQPNYKKAARWLSNRGGFLYNYGAEACIAGEAALAIEQLERAAPRLASNQLYIYLGDVYSKAGKVEEAEAAYLRAIAMVPSAIYPRYQLIRFYYNKAEYKKACFWSRKLLEYPVKIASPEATQLLREVHQLAAQIKVYCSG</sequence>
<keyword evidence="5" id="KW-0802">TPR repeat</keyword>
<proteinExistence type="predicted"/>
<feature type="transmembrane region" description="Helical" evidence="6">
    <location>
        <begin position="60"/>
        <end position="83"/>
    </location>
</feature>
<keyword evidence="3 6" id="KW-1133">Transmembrane helix</keyword>
<gene>
    <name evidence="8" type="ORF">L0U88_07025</name>
</gene>
<dbReference type="Proteomes" id="UP001200145">
    <property type="component" value="Unassembled WGS sequence"/>
</dbReference>
<evidence type="ECO:0000313" key="9">
    <source>
        <dbReference type="Proteomes" id="UP001200145"/>
    </source>
</evidence>
<dbReference type="SUPFAM" id="SSF48452">
    <property type="entry name" value="TPR-like"/>
    <property type="match status" value="1"/>
</dbReference>
<dbReference type="PANTHER" id="PTHR37422">
    <property type="entry name" value="TEICHURONIC ACID BIOSYNTHESIS PROTEIN TUAE"/>
    <property type="match status" value="1"/>
</dbReference>
<feature type="transmembrane region" description="Helical" evidence="6">
    <location>
        <begin position="154"/>
        <end position="174"/>
    </location>
</feature>
<dbReference type="Pfam" id="PF04932">
    <property type="entry name" value="Wzy_C"/>
    <property type="match status" value="1"/>
</dbReference>
<dbReference type="EMBL" id="JAKEVY010000002">
    <property type="protein sequence ID" value="MCF1714376.1"/>
    <property type="molecule type" value="Genomic_DNA"/>
</dbReference>
<dbReference type="PROSITE" id="PS50005">
    <property type="entry name" value="TPR"/>
    <property type="match status" value="1"/>
</dbReference>
<dbReference type="InterPro" id="IPR011990">
    <property type="entry name" value="TPR-like_helical_dom_sf"/>
</dbReference>
<evidence type="ECO:0000256" key="5">
    <source>
        <dbReference type="PROSITE-ProRule" id="PRU00339"/>
    </source>
</evidence>
<evidence type="ECO:0000259" key="7">
    <source>
        <dbReference type="Pfam" id="PF04932"/>
    </source>
</evidence>
<dbReference type="InterPro" id="IPR007016">
    <property type="entry name" value="O-antigen_ligase-rel_domated"/>
</dbReference>
<keyword evidence="8" id="KW-0436">Ligase</keyword>
<keyword evidence="2 6" id="KW-0812">Transmembrane</keyword>
<keyword evidence="9" id="KW-1185">Reference proteome</keyword>
<feature type="transmembrane region" description="Helical" evidence="6">
    <location>
        <begin position="21"/>
        <end position="54"/>
    </location>
</feature>
<evidence type="ECO:0000256" key="4">
    <source>
        <dbReference type="ARBA" id="ARBA00023136"/>
    </source>
</evidence>
<evidence type="ECO:0000256" key="1">
    <source>
        <dbReference type="ARBA" id="ARBA00004141"/>
    </source>
</evidence>
<reference evidence="8 9" key="1">
    <citation type="submission" date="2022-01" db="EMBL/GenBank/DDBJ databases">
        <title>Flavihumibacter sp. nov., isolated from sediment of a river.</title>
        <authorList>
            <person name="Liu H."/>
        </authorList>
    </citation>
    <scope>NUCLEOTIDE SEQUENCE [LARGE SCALE GENOMIC DNA]</scope>
    <source>
        <strain evidence="8 9">RY-1</strain>
    </source>
</reference>
<organism evidence="8 9">
    <name type="scientific">Flavihumibacter fluminis</name>
    <dbReference type="NCBI Taxonomy" id="2909236"/>
    <lineage>
        <taxon>Bacteria</taxon>
        <taxon>Pseudomonadati</taxon>
        <taxon>Bacteroidota</taxon>
        <taxon>Chitinophagia</taxon>
        <taxon>Chitinophagales</taxon>
        <taxon>Chitinophagaceae</taxon>
        <taxon>Flavihumibacter</taxon>
    </lineage>
</organism>
<name>A0ABS9BFQ2_9BACT</name>
<feature type="domain" description="O-antigen ligase-related" evidence="7">
    <location>
        <begin position="26"/>
        <end position="166"/>
    </location>
</feature>
<dbReference type="InterPro" id="IPR019734">
    <property type="entry name" value="TPR_rpt"/>
</dbReference>
<dbReference type="RefSeq" id="WP_234864994.1">
    <property type="nucleotide sequence ID" value="NZ_JAKEVY010000002.1"/>
</dbReference>
<dbReference type="GO" id="GO:0016874">
    <property type="term" value="F:ligase activity"/>
    <property type="evidence" value="ECO:0007669"/>
    <property type="project" value="UniProtKB-KW"/>
</dbReference>
<evidence type="ECO:0000313" key="8">
    <source>
        <dbReference type="EMBL" id="MCF1714376.1"/>
    </source>
</evidence>
<protein>
    <submittedName>
        <fullName evidence="8">O-antigen ligase family protein</fullName>
    </submittedName>
</protein>
<evidence type="ECO:0000256" key="2">
    <source>
        <dbReference type="ARBA" id="ARBA00022692"/>
    </source>
</evidence>
<dbReference type="InterPro" id="IPR051533">
    <property type="entry name" value="WaaL-like"/>
</dbReference>
<feature type="repeat" description="TPR" evidence="5">
    <location>
        <begin position="320"/>
        <end position="353"/>
    </location>
</feature>
<comment type="subcellular location">
    <subcellularLocation>
        <location evidence="1">Membrane</location>
        <topology evidence="1">Multi-pass membrane protein</topology>
    </subcellularLocation>
</comment>
<comment type="caution">
    <text evidence="8">The sequence shown here is derived from an EMBL/GenBank/DDBJ whole genome shotgun (WGS) entry which is preliminary data.</text>
</comment>
<accession>A0ABS9BFQ2</accession>
<feature type="transmembrane region" description="Helical" evidence="6">
    <location>
        <begin position="186"/>
        <end position="216"/>
    </location>
</feature>
<dbReference type="PANTHER" id="PTHR37422:SF13">
    <property type="entry name" value="LIPOPOLYSACCHARIDE BIOSYNTHESIS PROTEIN PA4999-RELATED"/>
    <property type="match status" value="1"/>
</dbReference>